<evidence type="ECO:0000256" key="2">
    <source>
        <dbReference type="ARBA" id="ARBA00009012"/>
    </source>
</evidence>
<evidence type="ECO:0000256" key="1">
    <source>
        <dbReference type="ARBA" id="ARBA00004141"/>
    </source>
</evidence>
<sequence>LGGWTWGATLVAFFISSSALSHFRQAQKQRLAGEKFEKGGRRDLWQTLANGGLGALLALVYGLAGEPLALLIAFAGVMATVTADTWATELGVLSPTPPRMITSGRRVAPGTSGGVTALGLGASLAGALLLGLCLVLLYRLEHGVWAFLLLPAALLGGMVGSLADSLLGATLPAIYRTASGNETERRT</sequence>
<dbReference type="GO" id="GO:0016020">
    <property type="term" value="C:membrane"/>
    <property type="evidence" value="ECO:0007669"/>
    <property type="project" value="UniProtKB-SubCell"/>
</dbReference>
<dbReference type="InterPro" id="IPR002794">
    <property type="entry name" value="DUF92_TMEM19"/>
</dbReference>
<comment type="caution">
    <text evidence="7">The sequence shown here is derived from an EMBL/GenBank/DDBJ whole genome shotgun (WGS) entry which is preliminary data.</text>
</comment>
<keyword evidence="8" id="KW-1185">Reference proteome</keyword>
<proteinExistence type="inferred from homology"/>
<dbReference type="AlphaFoldDB" id="A0A0P9D289"/>
<protein>
    <recommendedName>
        <fullName evidence="9">Phosphatidate cytidylyltransferase</fullName>
    </recommendedName>
</protein>
<accession>A0A0P9D289</accession>
<dbReference type="Pfam" id="PF01940">
    <property type="entry name" value="DUF92"/>
    <property type="match status" value="1"/>
</dbReference>
<keyword evidence="3 6" id="KW-0812">Transmembrane</keyword>
<evidence type="ECO:0008006" key="9">
    <source>
        <dbReference type="Google" id="ProtNLM"/>
    </source>
</evidence>
<evidence type="ECO:0000256" key="4">
    <source>
        <dbReference type="ARBA" id="ARBA00022989"/>
    </source>
</evidence>
<dbReference type="Proteomes" id="UP000050509">
    <property type="component" value="Unassembled WGS sequence"/>
</dbReference>
<dbReference type="PATRIC" id="fig|186479.3.peg.7363"/>
<keyword evidence="5 6" id="KW-0472">Membrane</keyword>
<organism evidence="7 8">
    <name type="scientific">Kouleothrix aurantiaca</name>
    <dbReference type="NCBI Taxonomy" id="186479"/>
    <lineage>
        <taxon>Bacteria</taxon>
        <taxon>Bacillati</taxon>
        <taxon>Chloroflexota</taxon>
        <taxon>Chloroflexia</taxon>
        <taxon>Chloroflexales</taxon>
        <taxon>Roseiflexineae</taxon>
        <taxon>Roseiflexaceae</taxon>
        <taxon>Kouleothrix</taxon>
    </lineage>
</organism>
<dbReference type="PANTHER" id="PTHR13353">
    <property type="entry name" value="TRANSMEMBRANE PROTEIN 19"/>
    <property type="match status" value="1"/>
</dbReference>
<evidence type="ECO:0000256" key="6">
    <source>
        <dbReference type="SAM" id="Phobius"/>
    </source>
</evidence>
<evidence type="ECO:0000313" key="7">
    <source>
        <dbReference type="EMBL" id="KPV46561.1"/>
    </source>
</evidence>
<name>A0A0P9D289_9CHLR</name>
<feature type="transmembrane region" description="Helical" evidence="6">
    <location>
        <begin position="44"/>
        <end position="64"/>
    </location>
</feature>
<dbReference type="PANTHER" id="PTHR13353:SF5">
    <property type="entry name" value="TRANSMEMBRANE PROTEIN 19"/>
    <property type="match status" value="1"/>
</dbReference>
<reference evidence="7 8" key="1">
    <citation type="submission" date="2015-09" db="EMBL/GenBank/DDBJ databases">
        <title>Draft genome sequence of Kouleothrix aurantiaca JCM 19913.</title>
        <authorList>
            <person name="Hemp J."/>
        </authorList>
    </citation>
    <scope>NUCLEOTIDE SEQUENCE [LARGE SCALE GENOMIC DNA]</scope>
    <source>
        <strain evidence="7 8">COM-B</strain>
    </source>
</reference>
<evidence type="ECO:0000313" key="8">
    <source>
        <dbReference type="Proteomes" id="UP000050509"/>
    </source>
</evidence>
<dbReference type="EMBL" id="LJCR01003547">
    <property type="protein sequence ID" value="KPV46561.1"/>
    <property type="molecule type" value="Genomic_DNA"/>
</dbReference>
<comment type="subcellular location">
    <subcellularLocation>
        <location evidence="1">Membrane</location>
        <topology evidence="1">Multi-pass membrane protein</topology>
    </subcellularLocation>
</comment>
<feature type="transmembrane region" description="Helical" evidence="6">
    <location>
        <begin position="144"/>
        <end position="167"/>
    </location>
</feature>
<keyword evidence="4 6" id="KW-1133">Transmembrane helix</keyword>
<gene>
    <name evidence="7" type="ORF">SE17_43200</name>
</gene>
<feature type="non-terminal residue" evidence="7">
    <location>
        <position position="187"/>
    </location>
</feature>
<feature type="non-terminal residue" evidence="7">
    <location>
        <position position="1"/>
    </location>
</feature>
<evidence type="ECO:0000256" key="3">
    <source>
        <dbReference type="ARBA" id="ARBA00022692"/>
    </source>
</evidence>
<feature type="transmembrane region" description="Helical" evidence="6">
    <location>
        <begin position="6"/>
        <end position="23"/>
    </location>
</feature>
<evidence type="ECO:0000256" key="5">
    <source>
        <dbReference type="ARBA" id="ARBA00023136"/>
    </source>
</evidence>
<comment type="similarity">
    <text evidence="2">Belongs to the TMEM19 family.</text>
</comment>
<feature type="transmembrane region" description="Helical" evidence="6">
    <location>
        <begin position="114"/>
        <end position="138"/>
    </location>
</feature>